<evidence type="ECO:0000313" key="9">
    <source>
        <dbReference type="EMBL" id="PUZ53128.1"/>
    </source>
</evidence>
<dbReference type="GO" id="GO:0005829">
    <property type="term" value="C:cytosol"/>
    <property type="evidence" value="ECO:0007669"/>
    <property type="project" value="UniProtKB-SubCell"/>
</dbReference>
<protein>
    <recommendedName>
        <fullName evidence="2">thiamine diphosphokinase</fullName>
        <ecNumber evidence="2">2.7.6.2</ecNumber>
    </recommendedName>
</protein>
<evidence type="ECO:0000256" key="3">
    <source>
        <dbReference type="ARBA" id="ARBA00022679"/>
    </source>
</evidence>
<evidence type="ECO:0000256" key="6">
    <source>
        <dbReference type="ARBA" id="ARBA00022840"/>
    </source>
</evidence>
<dbReference type="PANTHER" id="PTHR13622">
    <property type="entry name" value="THIAMIN PYROPHOSPHOKINASE"/>
    <property type="match status" value="1"/>
</dbReference>
<gene>
    <name evidence="9" type="ORF">GQ55_5G029500</name>
</gene>
<dbReference type="InterPro" id="IPR006282">
    <property type="entry name" value="Thi_PPkinase"/>
</dbReference>
<keyword evidence="4" id="KW-0547">Nucleotide-binding</keyword>
<organism evidence="9 10">
    <name type="scientific">Panicum hallii var. hallii</name>
    <dbReference type="NCBI Taxonomy" id="1504633"/>
    <lineage>
        <taxon>Eukaryota</taxon>
        <taxon>Viridiplantae</taxon>
        <taxon>Streptophyta</taxon>
        <taxon>Embryophyta</taxon>
        <taxon>Tracheophyta</taxon>
        <taxon>Spermatophyta</taxon>
        <taxon>Magnoliopsida</taxon>
        <taxon>Liliopsida</taxon>
        <taxon>Poales</taxon>
        <taxon>Poaceae</taxon>
        <taxon>PACMAD clade</taxon>
        <taxon>Panicoideae</taxon>
        <taxon>Panicodae</taxon>
        <taxon>Paniceae</taxon>
        <taxon>Panicinae</taxon>
        <taxon>Panicum</taxon>
        <taxon>Panicum sect. Panicum</taxon>
    </lineage>
</organism>
<keyword evidence="6" id="KW-0067">ATP-binding</keyword>
<dbReference type="FunFam" id="2.60.120.320:FF:000001">
    <property type="entry name" value="Thiamine pyrophosphokinase"/>
    <property type="match status" value="1"/>
</dbReference>
<dbReference type="EC" id="2.7.6.2" evidence="2"/>
<feature type="domain" description="Thiamin pyrophosphokinase thiamin-binding" evidence="8">
    <location>
        <begin position="178"/>
        <end position="244"/>
    </location>
</feature>
<dbReference type="NCBIfam" id="TIGR01378">
    <property type="entry name" value="thi_PPkinase"/>
    <property type="match status" value="1"/>
</dbReference>
<dbReference type="OrthoDB" id="25149at2759"/>
<comment type="subcellular location">
    <subcellularLocation>
        <location evidence="1">Cytoplasm</location>
        <location evidence="1">Cytosol</location>
    </subcellularLocation>
</comment>
<dbReference type="Gene3D" id="3.40.50.10240">
    <property type="entry name" value="Thiamin pyrophosphokinase, catalytic domain"/>
    <property type="match status" value="1"/>
</dbReference>
<dbReference type="GO" id="GO:0030975">
    <property type="term" value="F:thiamine binding"/>
    <property type="evidence" value="ECO:0007669"/>
    <property type="project" value="InterPro"/>
</dbReference>
<dbReference type="GO" id="GO:0016301">
    <property type="term" value="F:kinase activity"/>
    <property type="evidence" value="ECO:0007669"/>
    <property type="project" value="UniProtKB-KW"/>
</dbReference>
<dbReference type="GO" id="GO:0009229">
    <property type="term" value="P:thiamine diphosphate biosynthetic process"/>
    <property type="evidence" value="ECO:0007669"/>
    <property type="project" value="InterPro"/>
</dbReference>
<name>A0A2T7DC73_9POAL</name>
<evidence type="ECO:0000256" key="2">
    <source>
        <dbReference type="ARBA" id="ARBA00013245"/>
    </source>
</evidence>
<dbReference type="CDD" id="cd07995">
    <property type="entry name" value="TPK"/>
    <property type="match status" value="1"/>
</dbReference>
<dbReference type="GO" id="GO:0005524">
    <property type="term" value="F:ATP binding"/>
    <property type="evidence" value="ECO:0007669"/>
    <property type="project" value="UniProtKB-KW"/>
</dbReference>
<dbReference type="EMBL" id="CM009753">
    <property type="protein sequence ID" value="PUZ53128.1"/>
    <property type="molecule type" value="Genomic_DNA"/>
</dbReference>
<dbReference type="AlphaFoldDB" id="A0A2T7DC73"/>
<dbReference type="SUPFAM" id="SSF63862">
    <property type="entry name" value="Thiamin pyrophosphokinase, substrate-binding domain"/>
    <property type="match status" value="1"/>
</dbReference>
<dbReference type="GO" id="GO:0006772">
    <property type="term" value="P:thiamine metabolic process"/>
    <property type="evidence" value="ECO:0007669"/>
    <property type="project" value="InterPro"/>
</dbReference>
<evidence type="ECO:0000313" key="10">
    <source>
        <dbReference type="Proteomes" id="UP000244336"/>
    </source>
</evidence>
<dbReference type="Pfam" id="PF04263">
    <property type="entry name" value="TPK_catalytic"/>
    <property type="match status" value="1"/>
</dbReference>
<reference evidence="9 10" key="1">
    <citation type="submission" date="2018-04" db="EMBL/GenBank/DDBJ databases">
        <title>WGS assembly of Panicum hallii var. hallii HAL2.</title>
        <authorList>
            <person name="Lovell J."/>
            <person name="Jenkins J."/>
            <person name="Lowry D."/>
            <person name="Mamidi S."/>
            <person name="Sreedasyam A."/>
            <person name="Weng X."/>
            <person name="Barry K."/>
            <person name="Bonette J."/>
            <person name="Campitelli B."/>
            <person name="Daum C."/>
            <person name="Gordon S."/>
            <person name="Gould B."/>
            <person name="Lipzen A."/>
            <person name="MacQueen A."/>
            <person name="Palacio-Mejia J."/>
            <person name="Plott C."/>
            <person name="Shakirov E."/>
            <person name="Shu S."/>
            <person name="Yoshinaga Y."/>
            <person name="Zane M."/>
            <person name="Rokhsar D."/>
            <person name="Grimwood J."/>
            <person name="Schmutz J."/>
            <person name="Juenger T."/>
        </authorList>
    </citation>
    <scope>NUCLEOTIDE SEQUENCE [LARGE SCALE GENOMIC DNA]</scope>
    <source>
        <strain evidence="10">cv. HAL2</strain>
    </source>
</reference>
<evidence type="ECO:0000256" key="4">
    <source>
        <dbReference type="ARBA" id="ARBA00022741"/>
    </source>
</evidence>
<evidence type="ECO:0000259" key="8">
    <source>
        <dbReference type="SMART" id="SM00983"/>
    </source>
</evidence>
<dbReference type="Gramene" id="PUZ53128">
    <property type="protein sequence ID" value="PUZ53128"/>
    <property type="gene ID" value="GQ55_5G029500"/>
</dbReference>
<keyword evidence="5" id="KW-0418">Kinase</keyword>
<dbReference type="Gene3D" id="2.60.120.320">
    <property type="entry name" value="Thiamin pyrophosphokinase, thiamin-binding domain"/>
    <property type="match status" value="1"/>
</dbReference>
<keyword evidence="10" id="KW-1185">Reference proteome</keyword>
<dbReference type="InterPro" id="IPR036759">
    <property type="entry name" value="TPK_catalytic_sf"/>
</dbReference>
<dbReference type="SUPFAM" id="SSF63999">
    <property type="entry name" value="Thiamin pyrophosphokinase, catalytic domain"/>
    <property type="match status" value="1"/>
</dbReference>
<dbReference type="InterPro" id="IPR007373">
    <property type="entry name" value="Thiamin_PyroPKinase_B1-bd"/>
</dbReference>
<dbReference type="SMART" id="SM00983">
    <property type="entry name" value="TPK_B1_binding"/>
    <property type="match status" value="1"/>
</dbReference>
<evidence type="ECO:0000256" key="5">
    <source>
        <dbReference type="ARBA" id="ARBA00022777"/>
    </source>
</evidence>
<keyword evidence="3" id="KW-0808">Transferase</keyword>
<evidence type="ECO:0000256" key="7">
    <source>
        <dbReference type="ARBA" id="ARBA00025120"/>
    </source>
</evidence>
<proteinExistence type="predicted"/>
<dbReference type="InterPro" id="IPR007371">
    <property type="entry name" value="TPK_catalytic"/>
</dbReference>
<dbReference type="PANTHER" id="PTHR13622:SF12">
    <property type="entry name" value="THIAMINE PYROPHOSPHOKINASE 1"/>
    <property type="match status" value="1"/>
</dbReference>
<sequence>MYFLSDSKIVISIMINQLRILCVVGIFHQANEHGWLVCHTCSLVGRDLRQFDLFVVGKDSGQLSFNVILSSCRYKPDVIKGDMDSIRPEVKEYYSNLGTNIVDKSHDQDTTDLHKCVSFVTRELPVPDKSNLCILVLGALGGRFDHEMGNINVLYRFSDTKIVLLSDDCSIFLLPKTHTHEIHIEKSVEGPHCGLIPIGGPSTSTTTTGLRWNLDNTSMSYGGLVSTSNIVDDDKITVTSDSDLIWTISLRN</sequence>
<comment type="function">
    <text evidence="7">Catalyzes the phosphorylation of thiamine to thiamine pyrophosphate (TPP). TPP is an active cofactor for enzymes involved in glycolysis and energy production. Plant leaves require high levels of TPP for photosynthesis and carbohydrate metabolism.</text>
</comment>
<dbReference type="Proteomes" id="UP000244336">
    <property type="component" value="Chromosome 5"/>
</dbReference>
<dbReference type="GO" id="GO:0004788">
    <property type="term" value="F:thiamine diphosphokinase activity"/>
    <property type="evidence" value="ECO:0007669"/>
    <property type="project" value="UniProtKB-EC"/>
</dbReference>
<accession>A0A2T7DC73</accession>
<dbReference type="Pfam" id="PF04265">
    <property type="entry name" value="TPK_B1_binding"/>
    <property type="match status" value="1"/>
</dbReference>
<evidence type="ECO:0000256" key="1">
    <source>
        <dbReference type="ARBA" id="ARBA00004514"/>
    </source>
</evidence>
<dbReference type="InterPro" id="IPR036371">
    <property type="entry name" value="TPK_B1-bd_sf"/>
</dbReference>